<dbReference type="EMBL" id="OCNH01000001">
    <property type="protein sequence ID" value="SOD80285.1"/>
    <property type="molecule type" value="Genomic_DNA"/>
</dbReference>
<sequence>MYINEFDALKQRIDDFSKILSIKNKQAFLNLKENFDIFFKMAQIKGLSDLRNYKAGYAELLFQLIMKFNLEEYRAKATESLMETIEDGKLNNLDVSSYIRMLTELQNASPPSDDSLTHP</sequence>
<protein>
    <submittedName>
        <fullName evidence="1">Uncharacterized protein</fullName>
    </submittedName>
</protein>
<reference evidence="2" key="1">
    <citation type="submission" date="2017-09" db="EMBL/GenBank/DDBJ databases">
        <authorList>
            <person name="Varghese N."/>
            <person name="Submissions S."/>
        </authorList>
    </citation>
    <scope>NUCLEOTIDE SEQUENCE [LARGE SCALE GENOMIC DNA]</scope>
    <source>
        <strain evidence="2">DSM 29961</strain>
    </source>
</reference>
<proteinExistence type="predicted"/>
<accession>A0A286FAN2</accession>
<gene>
    <name evidence="1" type="ORF">SAMN06269250_1325</name>
</gene>
<keyword evidence="2" id="KW-1185">Reference proteome</keyword>
<evidence type="ECO:0000313" key="1">
    <source>
        <dbReference type="EMBL" id="SOD80285.1"/>
    </source>
</evidence>
<dbReference type="AlphaFoldDB" id="A0A286FAN2"/>
<name>A0A286FAN2_9BACT</name>
<dbReference type="RefSeq" id="WP_097124978.1">
    <property type="nucleotide sequence ID" value="NZ_OCNH01000001.1"/>
</dbReference>
<organism evidence="1 2">
    <name type="scientific">Spirosoma fluviale</name>
    <dbReference type="NCBI Taxonomy" id="1597977"/>
    <lineage>
        <taxon>Bacteria</taxon>
        <taxon>Pseudomonadati</taxon>
        <taxon>Bacteroidota</taxon>
        <taxon>Cytophagia</taxon>
        <taxon>Cytophagales</taxon>
        <taxon>Cytophagaceae</taxon>
        <taxon>Spirosoma</taxon>
    </lineage>
</organism>
<evidence type="ECO:0000313" key="2">
    <source>
        <dbReference type="Proteomes" id="UP000219452"/>
    </source>
</evidence>
<dbReference type="Proteomes" id="UP000219452">
    <property type="component" value="Unassembled WGS sequence"/>
</dbReference>